<dbReference type="EMBL" id="DUZY01000008">
    <property type="protein sequence ID" value="DAD48942.1"/>
    <property type="molecule type" value="Genomic_DNA"/>
</dbReference>
<keyword evidence="2" id="KW-1185">Reference proteome</keyword>
<proteinExistence type="predicted"/>
<comment type="caution">
    <text evidence="1">The sequence shown here is derived from an EMBL/GenBank/DDBJ whole genome shotgun (WGS) entry which is preliminary data.</text>
</comment>
<accession>A0A822ZUM3</accession>
<organism evidence="1 2">
    <name type="scientific">Nelumbo nucifera</name>
    <name type="common">Sacred lotus</name>
    <dbReference type="NCBI Taxonomy" id="4432"/>
    <lineage>
        <taxon>Eukaryota</taxon>
        <taxon>Viridiplantae</taxon>
        <taxon>Streptophyta</taxon>
        <taxon>Embryophyta</taxon>
        <taxon>Tracheophyta</taxon>
        <taxon>Spermatophyta</taxon>
        <taxon>Magnoliopsida</taxon>
        <taxon>Proteales</taxon>
        <taxon>Nelumbonaceae</taxon>
        <taxon>Nelumbo</taxon>
    </lineage>
</organism>
<dbReference type="AlphaFoldDB" id="A0A822ZUM3"/>
<sequence>MSHFKIPEGICRKLNGLLAKFIWGRKSDENMIIWNPNALWCRLLKQFYFPRTDFLDASLGPNPYWAWRSLILGRNLLMKGIDLVGWQL</sequence>
<name>A0A822ZUM3_NELNU</name>
<gene>
    <name evidence="1" type="ORF">HUJ06_018879</name>
</gene>
<reference evidence="1 2" key="1">
    <citation type="journal article" date="2020" name="Mol. Biol. Evol.">
        <title>Distinct Expression and Methylation Patterns for Genes with Different Fates following a Single Whole-Genome Duplication in Flowering Plants.</title>
        <authorList>
            <person name="Shi T."/>
            <person name="Rahmani R.S."/>
            <person name="Gugger P.F."/>
            <person name="Wang M."/>
            <person name="Li H."/>
            <person name="Zhang Y."/>
            <person name="Li Z."/>
            <person name="Wang Q."/>
            <person name="Van de Peer Y."/>
            <person name="Marchal K."/>
            <person name="Chen J."/>
        </authorList>
    </citation>
    <scope>NUCLEOTIDE SEQUENCE [LARGE SCALE GENOMIC DNA]</scope>
    <source>
        <tissue evidence="1">Leaf</tissue>
    </source>
</reference>
<dbReference type="Proteomes" id="UP000607653">
    <property type="component" value="Unassembled WGS sequence"/>
</dbReference>
<protein>
    <submittedName>
        <fullName evidence="1">Uncharacterized protein</fullName>
    </submittedName>
</protein>
<evidence type="ECO:0000313" key="2">
    <source>
        <dbReference type="Proteomes" id="UP000607653"/>
    </source>
</evidence>
<evidence type="ECO:0000313" key="1">
    <source>
        <dbReference type="EMBL" id="DAD48942.1"/>
    </source>
</evidence>